<gene>
    <name evidence="2" type="ORF">B9Z65_6850</name>
</gene>
<reference evidence="2 3" key="1">
    <citation type="submission" date="2017-05" db="EMBL/GenBank/DDBJ databases">
        <title>Draft genome sequence of Elsinoe australis.</title>
        <authorList>
            <person name="Cheng Q."/>
        </authorList>
    </citation>
    <scope>NUCLEOTIDE SEQUENCE [LARGE SCALE GENOMIC DNA]</scope>
    <source>
        <strain evidence="2 3">NL1</strain>
    </source>
</reference>
<feature type="domain" description="Alpha-L-rhamnosidase six-hairpin glycosidase" evidence="1">
    <location>
        <begin position="376"/>
        <end position="703"/>
    </location>
</feature>
<accession>A0A2P7Z3U9</accession>
<name>A0A2P7Z3U9_9PEZI</name>
<dbReference type="SUPFAM" id="SSF48208">
    <property type="entry name" value="Six-hairpin glycosidases"/>
    <property type="match status" value="1"/>
</dbReference>
<dbReference type="GO" id="GO:0005975">
    <property type="term" value="P:carbohydrate metabolic process"/>
    <property type="evidence" value="ECO:0007669"/>
    <property type="project" value="InterPro"/>
</dbReference>
<dbReference type="InterPro" id="IPR012341">
    <property type="entry name" value="6hp_glycosidase-like_sf"/>
</dbReference>
<evidence type="ECO:0000259" key="1">
    <source>
        <dbReference type="Pfam" id="PF17389"/>
    </source>
</evidence>
<dbReference type="Proteomes" id="UP000243723">
    <property type="component" value="Unassembled WGS sequence"/>
</dbReference>
<evidence type="ECO:0000313" key="2">
    <source>
        <dbReference type="EMBL" id="PSK42896.1"/>
    </source>
</evidence>
<organism evidence="2 3">
    <name type="scientific">Elsinoe australis</name>
    <dbReference type="NCBI Taxonomy" id="40998"/>
    <lineage>
        <taxon>Eukaryota</taxon>
        <taxon>Fungi</taxon>
        <taxon>Dikarya</taxon>
        <taxon>Ascomycota</taxon>
        <taxon>Pezizomycotina</taxon>
        <taxon>Dothideomycetes</taxon>
        <taxon>Dothideomycetidae</taxon>
        <taxon>Myriangiales</taxon>
        <taxon>Elsinoaceae</taxon>
        <taxon>Elsinoe</taxon>
    </lineage>
</organism>
<protein>
    <recommendedName>
        <fullName evidence="1">Alpha-L-rhamnosidase six-hairpin glycosidase domain-containing protein</fullName>
    </recommendedName>
</protein>
<dbReference type="OrthoDB" id="6503935at2759"/>
<keyword evidence="3" id="KW-1185">Reference proteome</keyword>
<dbReference type="EMBL" id="NHZQ01000331">
    <property type="protein sequence ID" value="PSK42896.1"/>
    <property type="molecule type" value="Genomic_DNA"/>
</dbReference>
<comment type="caution">
    <text evidence="2">The sequence shown here is derived from an EMBL/GenBank/DDBJ whole genome shotgun (WGS) entry which is preliminary data.</text>
</comment>
<proteinExistence type="predicted"/>
<dbReference type="Pfam" id="PF17389">
    <property type="entry name" value="Bac_rhamnosid6H"/>
    <property type="match status" value="1"/>
</dbReference>
<dbReference type="GO" id="GO:0003824">
    <property type="term" value="F:catalytic activity"/>
    <property type="evidence" value="ECO:0007669"/>
    <property type="project" value="UniProtKB-ARBA"/>
</dbReference>
<dbReference type="Gene3D" id="1.50.10.10">
    <property type="match status" value="1"/>
</dbReference>
<dbReference type="AlphaFoldDB" id="A0A2P7Z3U9"/>
<dbReference type="PANTHER" id="PTHR34987">
    <property type="entry name" value="C, PUTATIVE (AFU_ORTHOLOGUE AFUA_3G02880)-RELATED"/>
    <property type="match status" value="1"/>
</dbReference>
<dbReference type="Gene3D" id="2.60.120.260">
    <property type="entry name" value="Galactose-binding domain-like"/>
    <property type="match status" value="1"/>
</dbReference>
<sequence length="799" mass="89562">MATKISTAEQEIVTQLTERWIWMQDWTDKSDENTAGRLVEFTRCFEIEALPSGALLHFSADTRYKLLVNGRRVAVGPARGSSAIWYYDSLDIAPFLSKGKNVIKFVVLRYYAAGRAAMPFARTAFPGLTVLGEVSDRPNAVDLSSTCDGWSARKLEGVSFPTGLIDDVFLHINERGAVSTVGPDTKLVPYNIKTLNGELSPWRLRPRGLPMPEESPAAINVVKACDSSFPLSEWQDFLGGGRRLRLPPASRHTLELQADVHSTAFLRWTFKAEARSSVKLKMLYSEGYEMEPRAYPFFRTKDDRLDAVKGKLIGPYDEVTLKISGAEAAIYEPFWFRTFRIIQVAIEVGPEPVEVTSFEAVQVNYPLHPSGYLENASDPQSQQIWDVSVRTMRNCMFDAYVDCPFYEQLSYIGDSRTVGLFHYLISGDDQLMRRTISAFAISITADGLPQSRFPSQVPQIIAGFALYWVLQVCDHYLYFGDAAFAKALLSQIDGVLAYFDTHINEQGLVAGLPADVWQFVDWVTTWGATETHPDKGVPTSGRQKNLHTYFTLLYAYVLREAAKLSRSVGRSSVADEYEARATLLNNAVLEHCYDGQFFTDSTADIADGSAYSQHCQVFAVLAGAADTIDKSALLTTSFSDDRFSKCSYFMMFYAFRAFASTSDEVYNSLWEHAWNPWRSMLSKNLTTWEEDDVRQRSDCHAWGSVPLYEYCTELAGIQPLAAGCSKILFKPRVSLSKSVKARVMLGKDNSAYISWTTENDGRTRIGLRLEKAVYVISRLPGGQSHEHGVVQDLSFDFEG</sequence>
<dbReference type="STRING" id="40998.A0A2P7Z3U9"/>
<dbReference type="Gene3D" id="2.60.420.10">
    <property type="entry name" value="Maltose phosphorylase, domain 3"/>
    <property type="match status" value="1"/>
</dbReference>
<dbReference type="InterPro" id="IPR035396">
    <property type="entry name" value="Bac_rhamnosid6H"/>
</dbReference>
<evidence type="ECO:0000313" key="3">
    <source>
        <dbReference type="Proteomes" id="UP000243723"/>
    </source>
</evidence>
<dbReference type="PANTHER" id="PTHR34987:SF2">
    <property type="entry name" value="B, PUTATIVE (AFU_ORTHOLOGUE AFUA_7G05040)-RELATED"/>
    <property type="match status" value="1"/>
</dbReference>
<dbReference type="InterPro" id="IPR008928">
    <property type="entry name" value="6-hairpin_glycosidase_sf"/>
</dbReference>